<evidence type="ECO:0000313" key="3">
    <source>
        <dbReference type="Proteomes" id="UP000031760"/>
    </source>
</evidence>
<dbReference type="AlphaFoldDB" id="W8VSL6"/>
<dbReference type="KEGG" id="nmf:NMS_2301"/>
<organism evidence="2 3">
    <name type="scientific">Nonlabens marinus S1-08</name>
    <dbReference type="NCBI Taxonomy" id="1454201"/>
    <lineage>
        <taxon>Bacteria</taxon>
        <taxon>Pseudomonadati</taxon>
        <taxon>Bacteroidota</taxon>
        <taxon>Flavobacteriia</taxon>
        <taxon>Flavobacteriales</taxon>
        <taxon>Flavobacteriaceae</taxon>
        <taxon>Nonlabens</taxon>
    </lineage>
</organism>
<feature type="domain" description="Alpha/beta hydrolase fold-5" evidence="1">
    <location>
        <begin position="44"/>
        <end position="207"/>
    </location>
</feature>
<protein>
    <submittedName>
        <fullName evidence="2">Carboxymethylenebutenolidase-related protein</fullName>
    </submittedName>
</protein>
<gene>
    <name evidence="2" type="ORF">NMS_2301</name>
</gene>
<proteinExistence type="predicted"/>
<dbReference type="Gene3D" id="3.40.50.1820">
    <property type="entry name" value="alpha/beta hydrolase"/>
    <property type="match status" value="2"/>
</dbReference>
<evidence type="ECO:0000313" key="2">
    <source>
        <dbReference type="EMBL" id="BAO56310.1"/>
    </source>
</evidence>
<dbReference type="InterPro" id="IPR029058">
    <property type="entry name" value="AB_hydrolase_fold"/>
</dbReference>
<reference evidence="2 3" key="1">
    <citation type="journal article" date="2014" name="Proc. Natl. Acad. Sci. U.S.A.">
        <title>Functional characterization of flavobacteria rhodopsins reveals a unique class of light-driven chloride pump in bacteria.</title>
        <authorList>
            <person name="Yoshizawa S."/>
            <person name="Kumagai Y."/>
            <person name="Kim H."/>
            <person name="Ogura Y."/>
            <person name="Hayashi T."/>
            <person name="Iwasaki W."/>
            <person name="DeLong E.F."/>
            <person name="Kogure K."/>
        </authorList>
    </citation>
    <scope>NUCLEOTIDE SEQUENCE [LARGE SCALE GENOMIC DNA]</scope>
    <source>
        <strain evidence="2 3">S1-08</strain>
    </source>
</reference>
<evidence type="ECO:0000259" key="1">
    <source>
        <dbReference type="Pfam" id="PF12695"/>
    </source>
</evidence>
<dbReference type="InterPro" id="IPR029059">
    <property type="entry name" value="AB_hydrolase_5"/>
</dbReference>
<name>W8VSL6_9FLAO</name>
<dbReference type="SUPFAM" id="SSF53474">
    <property type="entry name" value="alpha/beta-Hydrolases"/>
    <property type="match status" value="1"/>
</dbReference>
<dbReference type="Proteomes" id="UP000031760">
    <property type="component" value="Chromosome"/>
</dbReference>
<dbReference type="GO" id="GO:0016787">
    <property type="term" value="F:hydrolase activity"/>
    <property type="evidence" value="ECO:0007669"/>
    <property type="project" value="InterPro"/>
</dbReference>
<dbReference type="Pfam" id="PF12695">
    <property type="entry name" value="Abhydrolase_5"/>
    <property type="match status" value="1"/>
</dbReference>
<dbReference type="STRING" id="1454201.NMS_2301"/>
<sequence length="229" mass="25566">MYVYISFSPQGFDQEQLRESKALAFMEYDGMLSYTAVPNNDIEIIFLPGALVDPEAYEPLAASFASKGYDFSIVKMPWRMADLGYQEIADKDLFKNPKKKIVIMGHSKGGKMAAQFVKEYPIIPDALVLLGTTHPRDIDLSLCKIPVLKISGSRDFIAPVVKSEANADKLPPHATHEIIKGGNHSQFGFYGKQFGDGKATISREEQLDQVVQITDKFLNMYFFTPSIAN</sequence>
<accession>W8VSL6</accession>
<dbReference type="HOGENOM" id="CLU_077889_0_0_10"/>
<dbReference type="EMBL" id="AP014548">
    <property type="protein sequence ID" value="BAO56310.1"/>
    <property type="molecule type" value="Genomic_DNA"/>
</dbReference>
<keyword evidence="3" id="KW-1185">Reference proteome</keyword>